<proteinExistence type="inferred from homology"/>
<dbReference type="OrthoDB" id="5488434at2"/>
<evidence type="ECO:0000259" key="5">
    <source>
        <dbReference type="Pfam" id="PF21036"/>
    </source>
</evidence>
<evidence type="ECO:0000313" key="6">
    <source>
        <dbReference type="EMBL" id="KXK63809.1"/>
    </source>
</evidence>
<gene>
    <name evidence="6" type="ORF">AWW66_01105</name>
</gene>
<evidence type="ECO:0000256" key="2">
    <source>
        <dbReference type="ARBA" id="ARBA00022676"/>
    </source>
</evidence>
<dbReference type="FunFam" id="3.40.50.2000:FF:000072">
    <property type="entry name" value="Glycosyl transferase"/>
    <property type="match status" value="1"/>
</dbReference>
<keyword evidence="2" id="KW-0328">Glycosyltransferase</keyword>
<evidence type="ECO:0000256" key="1">
    <source>
        <dbReference type="ARBA" id="ARBA00006962"/>
    </source>
</evidence>
<feature type="domain" description="Erythromycin biosynthesis protein CIII-like N-terminal" evidence="5">
    <location>
        <begin position="22"/>
        <end position="218"/>
    </location>
</feature>
<dbReference type="AlphaFoldDB" id="A0A136PZD8"/>
<dbReference type="GO" id="GO:0017000">
    <property type="term" value="P:antibiotic biosynthetic process"/>
    <property type="evidence" value="ECO:0007669"/>
    <property type="project" value="UniProtKB-ARBA"/>
</dbReference>
<dbReference type="InterPro" id="IPR050426">
    <property type="entry name" value="Glycosyltransferase_28"/>
</dbReference>
<evidence type="ECO:0000313" key="7">
    <source>
        <dbReference type="Proteomes" id="UP000070620"/>
    </source>
</evidence>
<evidence type="ECO:0000256" key="3">
    <source>
        <dbReference type="ARBA" id="ARBA00022679"/>
    </source>
</evidence>
<dbReference type="Pfam" id="PF06722">
    <property type="entry name" value="EryCIII-like_C"/>
    <property type="match status" value="1"/>
</dbReference>
<accession>A0A136PZD8</accession>
<dbReference type="SUPFAM" id="SSF53756">
    <property type="entry name" value="UDP-Glycosyltransferase/glycogen phosphorylase"/>
    <property type="match status" value="1"/>
</dbReference>
<dbReference type="RefSeq" id="WP_067359395.1">
    <property type="nucleotide sequence ID" value="NZ_JBIUBN010000003.1"/>
</dbReference>
<protein>
    <submittedName>
        <fullName evidence="6">Uncharacterized protein</fullName>
    </submittedName>
</protein>
<dbReference type="PANTHER" id="PTHR48050">
    <property type="entry name" value="STEROL 3-BETA-GLUCOSYLTRANSFERASE"/>
    <property type="match status" value="1"/>
</dbReference>
<keyword evidence="7" id="KW-1185">Reference proteome</keyword>
<dbReference type="CDD" id="cd03784">
    <property type="entry name" value="GT1_Gtf-like"/>
    <property type="match status" value="1"/>
</dbReference>
<name>A0A136PZD8_9ACTN</name>
<comment type="caution">
    <text evidence="6">The sequence shown here is derived from an EMBL/GenBank/DDBJ whole genome shotgun (WGS) entry which is preliminary data.</text>
</comment>
<dbReference type="Gene3D" id="3.40.50.2000">
    <property type="entry name" value="Glycogen Phosphorylase B"/>
    <property type="match status" value="2"/>
</dbReference>
<dbReference type="GO" id="GO:0008194">
    <property type="term" value="F:UDP-glycosyltransferase activity"/>
    <property type="evidence" value="ECO:0007669"/>
    <property type="project" value="InterPro"/>
</dbReference>
<dbReference type="PANTHER" id="PTHR48050:SF13">
    <property type="entry name" value="STEROL 3-BETA-GLUCOSYLTRANSFERASE UGT80A2"/>
    <property type="match status" value="1"/>
</dbReference>
<dbReference type="Proteomes" id="UP000070620">
    <property type="component" value="Unassembled WGS sequence"/>
</dbReference>
<feature type="domain" description="Erythromycin biosynthesis protein CIII-like C-terminal" evidence="4">
    <location>
        <begin position="232"/>
        <end position="373"/>
    </location>
</feature>
<keyword evidence="3" id="KW-0808">Transferase</keyword>
<dbReference type="InterPro" id="IPR048284">
    <property type="entry name" value="EryCIII-like_N"/>
</dbReference>
<dbReference type="InterPro" id="IPR010610">
    <property type="entry name" value="EryCIII-like_C"/>
</dbReference>
<dbReference type="EMBL" id="LRQV01000002">
    <property type="protein sequence ID" value="KXK63809.1"/>
    <property type="molecule type" value="Genomic_DNA"/>
</dbReference>
<dbReference type="Pfam" id="PF21036">
    <property type="entry name" value="EryCIII-like_N"/>
    <property type="match status" value="1"/>
</dbReference>
<organism evidence="6 7">
    <name type="scientific">Micromonospora rosaria</name>
    <dbReference type="NCBI Taxonomy" id="47874"/>
    <lineage>
        <taxon>Bacteria</taxon>
        <taxon>Bacillati</taxon>
        <taxon>Actinomycetota</taxon>
        <taxon>Actinomycetes</taxon>
        <taxon>Micromonosporales</taxon>
        <taxon>Micromonosporaceae</taxon>
        <taxon>Micromonospora</taxon>
    </lineage>
</organism>
<evidence type="ECO:0000259" key="4">
    <source>
        <dbReference type="Pfam" id="PF06722"/>
    </source>
</evidence>
<sequence length="378" mass="39216">MRVLVTTPPGLGHSLSLIPVAWALRAAGHDVLVATSGSSVRAVGHAGLPVLDGYPDGDIAEVFTLHEQRAAETGFELSRFVGGLFGDLTDRIADRVVAAARAWRPDLVIRSSLEEAGSVAAAVLGVPVVCYHFGLPVPVALREATRAAARVTAERHGVSEWPVRPARVLDPMPASLLDEGMELDQPIRFIPYSGDDAPRPGWMLKPPVDRPRVCVTLGTEVPRWAGLDVVEEVVAAAADVDVELLLALGGAPVDSLGPLPPNVRAFSWFPIADVAATCAGIVHHGGAATVLTACANGIPQVVVPHGGDQFLVAPLLAKRGLAVVLETGGVDRDSAAAALRRLVGDAALRAAAGEVRDEMAAAPAPTDLVDLLVGVARA</sequence>
<dbReference type="GO" id="GO:0016758">
    <property type="term" value="F:hexosyltransferase activity"/>
    <property type="evidence" value="ECO:0007669"/>
    <property type="project" value="UniProtKB-ARBA"/>
</dbReference>
<dbReference type="InterPro" id="IPR002213">
    <property type="entry name" value="UDP_glucos_trans"/>
</dbReference>
<reference evidence="6 7" key="1">
    <citation type="submission" date="2016-01" db="EMBL/GenBank/DDBJ databases">
        <title>Whole genome sequence and analysis of Micromonospora rosaria DSM 803, which can produce antibacterial substance rosamicin.</title>
        <authorList>
            <person name="Yang H."/>
            <person name="He X."/>
            <person name="Zhu D."/>
        </authorList>
    </citation>
    <scope>NUCLEOTIDE SEQUENCE [LARGE SCALE GENOMIC DNA]</scope>
    <source>
        <strain evidence="6 7">DSM 803</strain>
    </source>
</reference>
<comment type="similarity">
    <text evidence="1">Belongs to the glycosyltransferase 28 family.</text>
</comment>